<feature type="region of interest" description="Disordered" evidence="1">
    <location>
        <begin position="753"/>
        <end position="964"/>
    </location>
</feature>
<dbReference type="EMBL" id="BOLY01000003">
    <property type="protein sequence ID" value="GIZ42678.1"/>
    <property type="molecule type" value="Genomic_DNA"/>
</dbReference>
<dbReference type="AlphaFoldDB" id="A0A9P3FCW7"/>
<feature type="compositionally biased region" description="Polar residues" evidence="1">
    <location>
        <begin position="366"/>
        <end position="379"/>
    </location>
</feature>
<accession>A0A9P3FCW7</accession>
<feature type="compositionally biased region" description="Polar residues" evidence="1">
    <location>
        <begin position="530"/>
        <end position="542"/>
    </location>
</feature>
<protein>
    <submittedName>
        <fullName evidence="2">Uncharacterized protein</fullName>
    </submittedName>
</protein>
<name>A0A9P3FCW7_9PEZI</name>
<dbReference type="GeneID" id="68291512"/>
<dbReference type="OrthoDB" id="3896449at2759"/>
<feature type="region of interest" description="Disordered" evidence="1">
    <location>
        <begin position="1"/>
        <end position="206"/>
    </location>
</feature>
<feature type="compositionally biased region" description="Basic and acidic residues" evidence="1">
    <location>
        <begin position="753"/>
        <end position="768"/>
    </location>
</feature>
<feature type="compositionally biased region" description="Polar residues" evidence="1">
    <location>
        <begin position="462"/>
        <end position="472"/>
    </location>
</feature>
<feature type="region of interest" description="Disordered" evidence="1">
    <location>
        <begin position="228"/>
        <end position="267"/>
    </location>
</feature>
<evidence type="ECO:0000256" key="1">
    <source>
        <dbReference type="SAM" id="MobiDB-lite"/>
    </source>
</evidence>
<sequence length="1043" mass="112241">MSTDTKEVRTAAAPPSNSYNFTFPSQDAPPELLLHRTRHCSSNGSCSPAASLRPKTLPMSSSDKMPPTAESEQDRRASLSPDEVQSSTLPDRVPARASSPPPDKISSTAEPDPTAMPLPDCYGSSLSRRDSTGSNRTLTSGSSLSVTTSSHAQRSLRASPPSTRLLAGTYASSTRPSPAATRRGPIPARRPSSTSISKLPRPDVSYPITTIPTTRWGARANQPIFDTGVSNRLPRLSPSGPVSAKPLPPRPVATLASAPSPSKDGRTLIDASEQPLQFTTDADGDAHDWPALTPRSFSAPHQFDANARATPSSIPRMVSISNSHRGAHPSSRTLLGYAVGRTSALTDRTSHLSFVTADEAMDSDARSGTASFLESTPQKSTREDPAPHGIYPARDQSLAASHSFVDLQSSTENPLPQLPTLPDFANEMLTSEYEAHKCNTPPANFSRPMSKSPNLLTESPNVAANARQQKTASRIPRFEYKSRPMRINTQSLDTTPDQPTQSIPSLSGLYSTSPSAFAVTSRGLQHHVQRTNTNGSTASEDSPSLPRRIRKYRTRDHSGSSTPAYTTGASSADEEDLVTPVSSPSLPRSSSMANLTPGNENSDDDEPFMSYSPNIPRTKHLPPSTSRHTDQLATIPSLPDFKNCSTHLSPTRRKYIADAKTEIEEELNVVDDQNDAVMKEEQTEPDCETKDQHTRTLCQLEGHRRPTRQFTNDNRLLQTLTPTVHTPSYVRPSDSFIAEATVAQKYVERDSVGSEQIEARQQKVHEEEAQAASKNGPGYGDYPAPNMPSKWSESTPSGMASSSGDSPRELQTSIGFPSADRIQGTSAAHPSASASRHSSPTLGITTPYQPEPVGNVKRAREDIGRRGGFARMTAASAAKASPSTRTPRAPANPMGPRARSKSRTVLAKVAGFFSHKKEKKPHQLRVAPGPPSPPTLLEAEQPEPAAASPANDTTSAPLDGESDDVKTLAEKLEEKARLQSSPTSKARMMNFAHILREAVANAKEAEKFALAAKQAAEQAETAHEKTKVAADMLQRLATSLVRL</sequence>
<dbReference type="Proteomes" id="UP000825890">
    <property type="component" value="Unassembled WGS sequence"/>
</dbReference>
<feature type="compositionally biased region" description="Polar residues" evidence="1">
    <location>
        <begin position="487"/>
        <end position="515"/>
    </location>
</feature>
<feature type="region of interest" description="Disordered" evidence="1">
    <location>
        <begin position="279"/>
        <end position="301"/>
    </location>
</feature>
<reference evidence="2 3" key="1">
    <citation type="submission" date="2021-01" db="EMBL/GenBank/DDBJ databases">
        <title>Cercospora kikuchii MAFF 305040 whole genome shotgun sequence.</title>
        <authorList>
            <person name="Kashiwa T."/>
            <person name="Suzuki T."/>
        </authorList>
    </citation>
    <scope>NUCLEOTIDE SEQUENCE [LARGE SCALE GENOMIC DNA]</scope>
    <source>
        <strain evidence="2 3">MAFF 305040</strain>
    </source>
</reference>
<feature type="compositionally biased region" description="Polar residues" evidence="1">
    <location>
        <begin position="559"/>
        <end position="570"/>
    </location>
</feature>
<organism evidence="2 3">
    <name type="scientific">Cercospora kikuchii</name>
    <dbReference type="NCBI Taxonomy" id="84275"/>
    <lineage>
        <taxon>Eukaryota</taxon>
        <taxon>Fungi</taxon>
        <taxon>Dikarya</taxon>
        <taxon>Ascomycota</taxon>
        <taxon>Pezizomycotina</taxon>
        <taxon>Dothideomycetes</taxon>
        <taxon>Dothideomycetidae</taxon>
        <taxon>Mycosphaerellales</taxon>
        <taxon>Mycosphaerellaceae</taxon>
        <taxon>Cercospora</taxon>
    </lineage>
</organism>
<feature type="compositionally biased region" description="Low complexity" evidence="1">
    <location>
        <begin position="826"/>
        <end position="840"/>
    </location>
</feature>
<comment type="caution">
    <text evidence="2">The sequence shown here is derived from an EMBL/GenBank/DDBJ whole genome shotgun (WGS) entry which is preliminary data.</text>
</comment>
<feature type="compositionally biased region" description="Basic residues" evidence="1">
    <location>
        <begin position="914"/>
        <end position="923"/>
    </location>
</feature>
<dbReference type="RefSeq" id="XP_044657165.1">
    <property type="nucleotide sequence ID" value="XM_044801230.1"/>
</dbReference>
<feature type="compositionally biased region" description="Polar residues" evidence="1">
    <location>
        <begin position="15"/>
        <end position="25"/>
    </location>
</feature>
<feature type="compositionally biased region" description="Low complexity" evidence="1">
    <location>
        <begin position="137"/>
        <end position="150"/>
    </location>
</feature>
<feature type="compositionally biased region" description="Low complexity" evidence="1">
    <location>
        <begin position="935"/>
        <end position="950"/>
    </location>
</feature>
<feature type="compositionally biased region" description="Polar residues" evidence="1">
    <location>
        <begin position="623"/>
        <end position="634"/>
    </location>
</feature>
<proteinExistence type="predicted"/>
<feature type="region of interest" description="Disordered" evidence="1">
    <location>
        <begin position="462"/>
        <end position="634"/>
    </location>
</feature>
<keyword evidence="3" id="KW-1185">Reference proteome</keyword>
<evidence type="ECO:0000313" key="2">
    <source>
        <dbReference type="EMBL" id="GIZ42678.1"/>
    </source>
</evidence>
<feature type="region of interest" description="Disordered" evidence="1">
    <location>
        <begin position="363"/>
        <end position="389"/>
    </location>
</feature>
<gene>
    <name evidence="2" type="ORF">CKM354_000593700</name>
</gene>
<evidence type="ECO:0000313" key="3">
    <source>
        <dbReference type="Proteomes" id="UP000825890"/>
    </source>
</evidence>
<feature type="compositionally biased region" description="Low complexity" evidence="1">
    <location>
        <begin position="580"/>
        <end position="591"/>
    </location>
</feature>
<feature type="compositionally biased region" description="Low complexity" evidence="1">
    <location>
        <begin position="870"/>
        <end position="887"/>
    </location>
</feature>
<feature type="compositionally biased region" description="Polar residues" evidence="1">
    <location>
        <begin position="789"/>
        <end position="815"/>
    </location>
</feature>